<evidence type="ECO:0000256" key="3">
    <source>
        <dbReference type="ARBA" id="ARBA00012078"/>
    </source>
</evidence>
<dbReference type="PIRSF" id="PIRSF000676">
    <property type="entry name" value="Homoser_kin"/>
    <property type="match status" value="1"/>
</dbReference>
<dbReference type="InterPro" id="IPR000870">
    <property type="entry name" value="Homoserine_kinase"/>
</dbReference>
<comment type="function">
    <text evidence="12">Catalyzes the ATP-dependent phosphorylation of L-homoserine to L-homoserine phosphate.</text>
</comment>
<dbReference type="KEGG" id="stha:NCTC11429_02418"/>
<dbReference type="PANTHER" id="PTHR20861">
    <property type="entry name" value="HOMOSERINE/4-DIPHOSPHOCYTIDYL-2-C-METHYL-D-ERYTHRITOL KINASE"/>
    <property type="match status" value="1"/>
</dbReference>
<dbReference type="GO" id="GO:0004413">
    <property type="term" value="F:homoserine kinase activity"/>
    <property type="evidence" value="ECO:0007669"/>
    <property type="project" value="UniProtKB-UniRule"/>
</dbReference>
<evidence type="ECO:0000313" key="16">
    <source>
        <dbReference type="Proteomes" id="UP000308196"/>
    </source>
</evidence>
<accession>A0A4U9V531</accession>
<evidence type="ECO:0000256" key="6">
    <source>
        <dbReference type="ARBA" id="ARBA00022679"/>
    </source>
</evidence>
<evidence type="ECO:0000256" key="11">
    <source>
        <dbReference type="ARBA" id="ARBA00049375"/>
    </source>
</evidence>
<evidence type="ECO:0000256" key="9">
    <source>
        <dbReference type="ARBA" id="ARBA00022777"/>
    </source>
</evidence>
<dbReference type="HAMAP" id="MF_00384">
    <property type="entry name" value="Homoser_kinase"/>
    <property type="match status" value="1"/>
</dbReference>
<keyword evidence="5 12" id="KW-0028">Amino-acid biosynthesis</keyword>
<keyword evidence="7 12" id="KW-0791">Threonine biosynthesis</keyword>
<evidence type="ECO:0000259" key="14">
    <source>
        <dbReference type="Pfam" id="PF08544"/>
    </source>
</evidence>
<evidence type="ECO:0000256" key="5">
    <source>
        <dbReference type="ARBA" id="ARBA00022605"/>
    </source>
</evidence>
<comment type="pathway">
    <text evidence="1 12">Amino-acid biosynthesis; L-threonine biosynthesis; L-threonine from L-aspartate: step 4/5.</text>
</comment>
<organism evidence="15 16">
    <name type="scientific">Sphingobacterium thalpophilum</name>
    <dbReference type="NCBI Taxonomy" id="259"/>
    <lineage>
        <taxon>Bacteria</taxon>
        <taxon>Pseudomonadati</taxon>
        <taxon>Bacteroidota</taxon>
        <taxon>Sphingobacteriia</taxon>
        <taxon>Sphingobacteriales</taxon>
        <taxon>Sphingobacteriaceae</taxon>
        <taxon>Sphingobacterium</taxon>
    </lineage>
</organism>
<dbReference type="EC" id="2.7.1.39" evidence="3 12"/>
<feature type="domain" description="GHMP kinase N-terminal" evidence="13">
    <location>
        <begin position="82"/>
        <end position="171"/>
    </location>
</feature>
<comment type="subcellular location">
    <subcellularLocation>
        <location evidence="12">Cytoplasm</location>
    </subcellularLocation>
</comment>
<evidence type="ECO:0000256" key="8">
    <source>
        <dbReference type="ARBA" id="ARBA00022741"/>
    </source>
</evidence>
<dbReference type="Pfam" id="PF08544">
    <property type="entry name" value="GHMP_kinases_C"/>
    <property type="match status" value="1"/>
</dbReference>
<dbReference type="EMBL" id="LR590484">
    <property type="protein sequence ID" value="VTR40913.1"/>
    <property type="molecule type" value="Genomic_DNA"/>
</dbReference>
<dbReference type="NCBIfam" id="NF002288">
    <property type="entry name" value="PRK01212.1-4"/>
    <property type="match status" value="1"/>
</dbReference>
<evidence type="ECO:0000256" key="2">
    <source>
        <dbReference type="ARBA" id="ARBA00007370"/>
    </source>
</evidence>
<proteinExistence type="inferred from homology"/>
<keyword evidence="8 12" id="KW-0547">Nucleotide-binding</keyword>
<dbReference type="GO" id="GO:0005524">
    <property type="term" value="F:ATP binding"/>
    <property type="evidence" value="ECO:0007669"/>
    <property type="project" value="UniProtKB-UniRule"/>
</dbReference>
<dbReference type="PANTHER" id="PTHR20861:SF1">
    <property type="entry name" value="HOMOSERINE KINASE"/>
    <property type="match status" value="1"/>
</dbReference>
<dbReference type="Proteomes" id="UP000308196">
    <property type="component" value="Chromosome"/>
</dbReference>
<dbReference type="GO" id="GO:0005737">
    <property type="term" value="C:cytoplasm"/>
    <property type="evidence" value="ECO:0007669"/>
    <property type="project" value="UniProtKB-SubCell"/>
</dbReference>
<dbReference type="Pfam" id="PF00288">
    <property type="entry name" value="GHMP_kinases_N"/>
    <property type="match status" value="1"/>
</dbReference>
<protein>
    <recommendedName>
        <fullName evidence="4 12">Homoserine kinase</fullName>
        <shortName evidence="12">HK</shortName>
        <shortName evidence="12">HSK</shortName>
        <ecNumber evidence="3 12">2.7.1.39</ecNumber>
    </recommendedName>
</protein>
<dbReference type="SUPFAM" id="SSF55060">
    <property type="entry name" value="GHMP Kinase, C-terminal domain"/>
    <property type="match status" value="1"/>
</dbReference>
<evidence type="ECO:0000256" key="7">
    <source>
        <dbReference type="ARBA" id="ARBA00022697"/>
    </source>
</evidence>
<evidence type="ECO:0000256" key="12">
    <source>
        <dbReference type="HAMAP-Rule" id="MF_00384"/>
    </source>
</evidence>
<comment type="catalytic activity">
    <reaction evidence="11 12">
        <text>L-homoserine + ATP = O-phospho-L-homoserine + ADP + H(+)</text>
        <dbReference type="Rhea" id="RHEA:13985"/>
        <dbReference type="ChEBI" id="CHEBI:15378"/>
        <dbReference type="ChEBI" id="CHEBI:30616"/>
        <dbReference type="ChEBI" id="CHEBI:57476"/>
        <dbReference type="ChEBI" id="CHEBI:57590"/>
        <dbReference type="ChEBI" id="CHEBI:456216"/>
        <dbReference type="EC" id="2.7.1.39"/>
    </reaction>
</comment>
<dbReference type="UniPathway" id="UPA00050">
    <property type="reaction ID" value="UER00064"/>
</dbReference>
<keyword evidence="6 12" id="KW-0808">Transferase</keyword>
<dbReference type="InterPro" id="IPR006203">
    <property type="entry name" value="GHMP_knse_ATP-bd_CS"/>
</dbReference>
<dbReference type="NCBIfam" id="TIGR00191">
    <property type="entry name" value="thrB"/>
    <property type="match status" value="1"/>
</dbReference>
<dbReference type="InterPro" id="IPR013750">
    <property type="entry name" value="GHMP_kinase_C_dom"/>
</dbReference>
<keyword evidence="10 12" id="KW-0067">ATP-binding</keyword>
<dbReference type="InterPro" id="IPR006204">
    <property type="entry name" value="GHMP_kinase_N_dom"/>
</dbReference>
<dbReference type="PRINTS" id="PR00958">
    <property type="entry name" value="HOMSERKINASE"/>
</dbReference>
<evidence type="ECO:0000256" key="10">
    <source>
        <dbReference type="ARBA" id="ARBA00022840"/>
    </source>
</evidence>
<dbReference type="GO" id="GO:0009088">
    <property type="term" value="P:threonine biosynthetic process"/>
    <property type="evidence" value="ECO:0007669"/>
    <property type="project" value="UniProtKB-UniRule"/>
</dbReference>
<dbReference type="InterPro" id="IPR036554">
    <property type="entry name" value="GHMP_kinase_C_sf"/>
</dbReference>
<dbReference type="PROSITE" id="PS00627">
    <property type="entry name" value="GHMP_KINASES_ATP"/>
    <property type="match status" value="1"/>
</dbReference>
<comment type="similarity">
    <text evidence="2 12">Belongs to the GHMP kinase family. Homoserine kinase subfamily.</text>
</comment>
<reference evidence="15 16" key="1">
    <citation type="submission" date="2019-05" db="EMBL/GenBank/DDBJ databases">
        <authorList>
            <consortium name="Pathogen Informatics"/>
        </authorList>
    </citation>
    <scope>NUCLEOTIDE SEQUENCE [LARGE SCALE GENOMIC DNA]</scope>
    <source>
        <strain evidence="15 16">NCTC11429</strain>
    </source>
</reference>
<dbReference type="SUPFAM" id="SSF54211">
    <property type="entry name" value="Ribosomal protein S5 domain 2-like"/>
    <property type="match status" value="1"/>
</dbReference>
<gene>
    <name evidence="12 15" type="primary">thrB</name>
    <name evidence="15" type="ORF">NCTC11429_02418</name>
</gene>
<dbReference type="InterPro" id="IPR020568">
    <property type="entry name" value="Ribosomal_Su5_D2-typ_SF"/>
</dbReference>
<keyword evidence="12" id="KW-0963">Cytoplasm</keyword>
<evidence type="ECO:0000259" key="13">
    <source>
        <dbReference type="Pfam" id="PF00288"/>
    </source>
</evidence>
<keyword evidence="9 12" id="KW-0418">Kinase</keyword>
<dbReference type="InterPro" id="IPR014721">
    <property type="entry name" value="Ribsml_uS5_D2-typ_fold_subgr"/>
</dbReference>
<evidence type="ECO:0000256" key="1">
    <source>
        <dbReference type="ARBA" id="ARBA00005015"/>
    </source>
</evidence>
<dbReference type="STRING" id="1123265.GCA_000686625_03884"/>
<feature type="domain" description="GHMP kinase C-terminal" evidence="14">
    <location>
        <begin position="233"/>
        <end position="309"/>
    </location>
</feature>
<dbReference type="AlphaFoldDB" id="A0A4U9V531"/>
<evidence type="ECO:0000256" key="4">
    <source>
        <dbReference type="ARBA" id="ARBA00017858"/>
    </source>
</evidence>
<sequence>MGNNLNVEYLKDKVIHLEKMLPEVRVFAPATVANMICGFDILGFAVDKPGDEVIMRRKQQPGVTIKEITGDDGRLPLDPDKNTVSACVQYLLQALNIAAKVGVEIELHKHMPIGSGLGSSAASTVAGIFAINVMLGNPLTKEELLPFCVEGERLACGTGHADNVAPALYGGITLIRGNQPLDVISIPSPPELVAAVVFPQVDVPTRDARQLIKDKVLLKDAVTQWGNIAGLVAGLFQEDYDLIARSMKDILIEPTRAILIPEFYEMKAIAMENGALAFGISGSGPSVVAMTKDEEVAKNIADKIQTHLKNMDIESFGYVSRVNTVGPRVLN</sequence>
<evidence type="ECO:0000313" key="15">
    <source>
        <dbReference type="EMBL" id="VTR40913.1"/>
    </source>
</evidence>
<name>A0A4U9V531_9SPHI</name>
<feature type="binding site" evidence="12">
    <location>
        <begin position="112"/>
        <end position="122"/>
    </location>
    <ligand>
        <name>ATP</name>
        <dbReference type="ChEBI" id="CHEBI:30616"/>
    </ligand>
</feature>
<dbReference type="Gene3D" id="3.30.70.890">
    <property type="entry name" value="GHMP kinase, C-terminal domain"/>
    <property type="match status" value="1"/>
</dbReference>
<dbReference type="Gene3D" id="3.30.230.10">
    <property type="match status" value="1"/>
</dbReference>